<dbReference type="RefSeq" id="WP_302877449.1">
    <property type="nucleotide sequence ID" value="NZ_JAUMKJ010000005.1"/>
</dbReference>
<evidence type="ECO:0000313" key="2">
    <source>
        <dbReference type="Proteomes" id="UP001168883"/>
    </source>
</evidence>
<dbReference type="Proteomes" id="UP001168883">
    <property type="component" value="Unassembled WGS sequence"/>
</dbReference>
<sequence>MSLTWSGSDGNTFPQQREYFLFLRPLRGGFSEFSTPVMKEYAGCEPANGRPKL</sequence>
<keyword evidence="2" id="KW-1185">Reference proteome</keyword>
<gene>
    <name evidence="1" type="ORF">Q3C12_05340</name>
</gene>
<reference evidence="1" key="1">
    <citation type="submission" date="2023-07" db="EMBL/GenBank/DDBJ databases">
        <authorList>
            <person name="Aktuganov G."/>
            <person name="Boyko T."/>
            <person name="Delegan Y."/>
            <person name="Galimzianova N."/>
            <person name="Gilvanova E."/>
            <person name="Korobov V."/>
            <person name="Kuzmina L."/>
            <person name="Melentiev A."/>
            <person name="Milman P."/>
            <person name="Ryabova A."/>
            <person name="Stupak E."/>
            <person name="Yasakov T."/>
            <person name="Zharikova N."/>
            <person name="Zhurenko E."/>
        </authorList>
    </citation>
    <scope>NUCLEOTIDE SEQUENCE</scope>
    <source>
        <strain evidence="1">IB-739</strain>
    </source>
</reference>
<accession>A0ABT8V4R8</accession>
<proteinExistence type="predicted"/>
<organism evidence="1 2">
    <name type="scientific">Paenibacillus ehimensis</name>
    <dbReference type="NCBI Taxonomy" id="79264"/>
    <lineage>
        <taxon>Bacteria</taxon>
        <taxon>Bacillati</taxon>
        <taxon>Bacillota</taxon>
        <taxon>Bacilli</taxon>
        <taxon>Bacillales</taxon>
        <taxon>Paenibacillaceae</taxon>
        <taxon>Paenibacillus</taxon>
    </lineage>
</organism>
<evidence type="ECO:0000313" key="1">
    <source>
        <dbReference type="EMBL" id="MDO3676419.1"/>
    </source>
</evidence>
<protein>
    <submittedName>
        <fullName evidence="1">Uncharacterized protein</fullName>
    </submittedName>
</protein>
<name>A0ABT8V4R8_9BACL</name>
<dbReference type="EMBL" id="JAUMKJ010000005">
    <property type="protein sequence ID" value="MDO3676419.1"/>
    <property type="molecule type" value="Genomic_DNA"/>
</dbReference>
<comment type="caution">
    <text evidence="1">The sequence shown here is derived from an EMBL/GenBank/DDBJ whole genome shotgun (WGS) entry which is preliminary data.</text>
</comment>